<comment type="caution">
    <text evidence="2">The sequence shown here is derived from an EMBL/GenBank/DDBJ whole genome shotgun (WGS) entry which is preliminary data.</text>
</comment>
<evidence type="ECO:0000313" key="8">
    <source>
        <dbReference type="Proteomes" id="UP000305647"/>
    </source>
</evidence>
<dbReference type="AlphaFoldDB" id="A0A4T0P421"/>
<dbReference type="Proteomes" id="UP000307169">
    <property type="component" value="Unassembled WGS sequence"/>
</dbReference>
<dbReference type="EMBL" id="SPRH01000004">
    <property type="protein sequence ID" value="TIC04228.1"/>
    <property type="molecule type" value="Genomic_DNA"/>
</dbReference>
<name>A0A4T0P421_9BASI</name>
<dbReference type="EMBL" id="SPRC01000006">
    <property type="protein sequence ID" value="TIB81636.1"/>
    <property type="molecule type" value="Genomic_DNA"/>
</dbReference>
<evidence type="ECO:0000313" key="11">
    <source>
        <dbReference type="Proteomes" id="UP000310685"/>
    </source>
</evidence>
<evidence type="ECO:0000313" key="3">
    <source>
        <dbReference type="EMBL" id="TIC33903.1"/>
    </source>
</evidence>
<dbReference type="Proteomes" id="UP000309601">
    <property type="component" value="Unassembled WGS sequence"/>
</dbReference>
<dbReference type="EMBL" id="SPRV01000005">
    <property type="protein sequence ID" value="TIC70777.1"/>
    <property type="molecule type" value="Genomic_DNA"/>
</dbReference>
<dbReference type="Proteomes" id="UP000310685">
    <property type="component" value="Unassembled WGS sequence"/>
</dbReference>
<evidence type="ECO:0000313" key="7">
    <source>
        <dbReference type="Proteomes" id="UP000305362"/>
    </source>
</evidence>
<evidence type="ECO:0000313" key="4">
    <source>
        <dbReference type="EMBL" id="TIC68175.1"/>
    </source>
</evidence>
<dbReference type="EMBL" id="SPRO01000003">
    <property type="protein sequence ID" value="TIC33903.1"/>
    <property type="molecule type" value="Genomic_DNA"/>
</dbReference>
<evidence type="ECO:0000313" key="12">
    <source>
        <dbReference type="Proteomes" id="UP000310708"/>
    </source>
</evidence>
<evidence type="ECO:0000313" key="1">
    <source>
        <dbReference type="EMBL" id="TIB81636.1"/>
    </source>
</evidence>
<gene>
    <name evidence="4" type="ORF">E3Q01_00990</name>
    <name evidence="5" type="ORF">E3Q02_00644</name>
    <name evidence="6" type="ORF">E3Q03_00799</name>
    <name evidence="3" type="ORF">E3Q10_00524</name>
    <name evidence="2" type="ORF">E3Q17_00584</name>
    <name evidence="1" type="ORF">E3Q22_00888</name>
</gene>
<organism evidence="2 9">
    <name type="scientific">Wallemia mellicola</name>
    <dbReference type="NCBI Taxonomy" id="1708541"/>
    <lineage>
        <taxon>Eukaryota</taxon>
        <taxon>Fungi</taxon>
        <taxon>Dikarya</taxon>
        <taxon>Basidiomycota</taxon>
        <taxon>Wallemiomycotina</taxon>
        <taxon>Wallemiomycetes</taxon>
        <taxon>Wallemiales</taxon>
        <taxon>Wallemiaceae</taxon>
        <taxon>Wallemia</taxon>
    </lineage>
</organism>
<evidence type="ECO:0000313" key="9">
    <source>
        <dbReference type="Proteomes" id="UP000307169"/>
    </source>
</evidence>
<dbReference type="EMBL" id="SPRX01000008">
    <property type="protein sequence ID" value="TIC68175.1"/>
    <property type="molecule type" value="Genomic_DNA"/>
</dbReference>
<proteinExistence type="predicted"/>
<protein>
    <submittedName>
        <fullName evidence="2">Uncharacterized protein</fullName>
    </submittedName>
</protein>
<accession>A0A4T0P421</accession>
<dbReference type="Proteomes" id="UP000305362">
    <property type="component" value="Unassembled WGS sequence"/>
</dbReference>
<reference evidence="7 8" key="1">
    <citation type="submission" date="2019-03" db="EMBL/GenBank/DDBJ databases">
        <title>Sequencing 25 genomes of Wallemia mellicola.</title>
        <authorList>
            <person name="Gostincar C."/>
        </authorList>
    </citation>
    <scope>NUCLEOTIDE SEQUENCE [LARGE SCALE GENOMIC DNA]</scope>
    <source>
        <strain evidence="2 9">EXF-1262</strain>
        <strain evidence="5 10">EXF-1274</strain>
        <strain evidence="6 7">EXF-1277</strain>
        <strain evidence="1 11">EXF-6152</strain>
        <strain evidence="4 12">EXF-757</strain>
        <strain evidence="3 8">EXF-8738</strain>
    </source>
</reference>
<evidence type="ECO:0000313" key="6">
    <source>
        <dbReference type="EMBL" id="TIC70777.1"/>
    </source>
</evidence>
<dbReference type="EMBL" id="SPRW01000004">
    <property type="protein sequence ID" value="TIC70232.1"/>
    <property type="molecule type" value="Genomic_DNA"/>
</dbReference>
<evidence type="ECO:0000313" key="2">
    <source>
        <dbReference type="EMBL" id="TIC04228.1"/>
    </source>
</evidence>
<dbReference type="OrthoDB" id="3437016at2759"/>
<dbReference type="Proteomes" id="UP000305647">
    <property type="component" value="Unassembled WGS sequence"/>
</dbReference>
<evidence type="ECO:0000313" key="5">
    <source>
        <dbReference type="EMBL" id="TIC70232.1"/>
    </source>
</evidence>
<sequence>MLGGTISLALCDTIVRNTLIKGLRSRSLDETKIDEITTDPTSIGMIEGINTSEVLQTYCNGIRNVFILFTACSGASFLISLLIKQCECTQAVIADGMMNQLERPDDKVLKEEGKAWAEEHKAKKRAKKGADVGNNST</sequence>
<dbReference type="Proteomes" id="UP000310708">
    <property type="component" value="Unassembled WGS sequence"/>
</dbReference>
<evidence type="ECO:0000313" key="10">
    <source>
        <dbReference type="Proteomes" id="UP000309601"/>
    </source>
</evidence>